<dbReference type="AlphaFoldDB" id="A0A1J1HZ32"/>
<accession>A0A1J1HZ32</accession>
<keyword evidence="2" id="KW-1185">Reference proteome</keyword>
<gene>
    <name evidence="1" type="ORF">CLUMA_CG006901</name>
</gene>
<dbReference type="EMBL" id="CVRI01000037">
    <property type="protein sequence ID" value="CRK93360.1"/>
    <property type="molecule type" value="Genomic_DNA"/>
</dbReference>
<sequence length="40" mass="4425">MKPIFELVEVQSAVASFVVQVKLEASLDVLVASYEEEEVV</sequence>
<evidence type="ECO:0000313" key="2">
    <source>
        <dbReference type="Proteomes" id="UP000183832"/>
    </source>
</evidence>
<protein>
    <submittedName>
        <fullName evidence="1">CLUMA_CG006901, isoform A</fullName>
    </submittedName>
</protein>
<reference evidence="1 2" key="1">
    <citation type="submission" date="2015-04" db="EMBL/GenBank/DDBJ databases">
        <authorList>
            <person name="Syromyatnikov M.Y."/>
            <person name="Popov V.N."/>
        </authorList>
    </citation>
    <scope>NUCLEOTIDE SEQUENCE [LARGE SCALE GENOMIC DNA]</scope>
</reference>
<name>A0A1J1HZ32_9DIPT</name>
<evidence type="ECO:0000313" key="1">
    <source>
        <dbReference type="EMBL" id="CRK93360.1"/>
    </source>
</evidence>
<feature type="non-terminal residue" evidence="1">
    <location>
        <position position="40"/>
    </location>
</feature>
<proteinExistence type="predicted"/>
<dbReference type="Proteomes" id="UP000183832">
    <property type="component" value="Unassembled WGS sequence"/>
</dbReference>
<organism evidence="1 2">
    <name type="scientific">Clunio marinus</name>
    <dbReference type="NCBI Taxonomy" id="568069"/>
    <lineage>
        <taxon>Eukaryota</taxon>
        <taxon>Metazoa</taxon>
        <taxon>Ecdysozoa</taxon>
        <taxon>Arthropoda</taxon>
        <taxon>Hexapoda</taxon>
        <taxon>Insecta</taxon>
        <taxon>Pterygota</taxon>
        <taxon>Neoptera</taxon>
        <taxon>Endopterygota</taxon>
        <taxon>Diptera</taxon>
        <taxon>Nematocera</taxon>
        <taxon>Chironomoidea</taxon>
        <taxon>Chironomidae</taxon>
        <taxon>Clunio</taxon>
    </lineage>
</organism>